<dbReference type="PROSITE" id="PS50941">
    <property type="entry name" value="CHIT_BIND_I_2"/>
    <property type="match status" value="1"/>
</dbReference>
<dbReference type="Proteomes" id="UP001365542">
    <property type="component" value="Unassembled WGS sequence"/>
</dbReference>
<keyword evidence="1 2" id="KW-1015">Disulfide bond</keyword>
<organism evidence="5 6">
    <name type="scientific">Orbilia ellipsospora</name>
    <dbReference type="NCBI Taxonomy" id="2528407"/>
    <lineage>
        <taxon>Eukaryota</taxon>
        <taxon>Fungi</taxon>
        <taxon>Dikarya</taxon>
        <taxon>Ascomycota</taxon>
        <taxon>Pezizomycotina</taxon>
        <taxon>Orbiliomycetes</taxon>
        <taxon>Orbiliales</taxon>
        <taxon>Orbiliaceae</taxon>
        <taxon>Orbilia</taxon>
    </lineage>
</organism>
<dbReference type="AlphaFoldDB" id="A0AAV9XQS8"/>
<dbReference type="EMBL" id="JAVHJO010000001">
    <property type="protein sequence ID" value="KAK6544363.1"/>
    <property type="molecule type" value="Genomic_DNA"/>
</dbReference>
<keyword evidence="2" id="KW-0147">Chitin-binding</keyword>
<dbReference type="PANTHER" id="PTHR47849:SF8">
    <property type="entry name" value="LECTIN"/>
    <property type="match status" value="1"/>
</dbReference>
<dbReference type="InterPro" id="IPR001002">
    <property type="entry name" value="Chitin-bd_1"/>
</dbReference>
<evidence type="ECO:0000313" key="5">
    <source>
        <dbReference type="EMBL" id="KAK6544363.1"/>
    </source>
</evidence>
<evidence type="ECO:0000256" key="3">
    <source>
        <dbReference type="SAM" id="SignalP"/>
    </source>
</evidence>
<feature type="disulfide bond" evidence="2">
    <location>
        <begin position="136"/>
        <end position="150"/>
    </location>
</feature>
<dbReference type="GO" id="GO:0008061">
    <property type="term" value="F:chitin binding"/>
    <property type="evidence" value="ECO:0007669"/>
    <property type="project" value="UniProtKB-UniRule"/>
</dbReference>
<reference evidence="5 6" key="1">
    <citation type="submission" date="2019-10" db="EMBL/GenBank/DDBJ databases">
        <authorList>
            <person name="Palmer J.M."/>
        </authorList>
    </citation>
    <scope>NUCLEOTIDE SEQUENCE [LARGE SCALE GENOMIC DNA]</scope>
    <source>
        <strain evidence="5 6">TWF694</strain>
    </source>
</reference>
<evidence type="ECO:0000256" key="2">
    <source>
        <dbReference type="PROSITE-ProRule" id="PRU00261"/>
    </source>
</evidence>
<comment type="caution">
    <text evidence="5">The sequence shown here is derived from an EMBL/GenBank/DDBJ whole genome shotgun (WGS) entry which is preliminary data.</text>
</comment>
<protein>
    <recommendedName>
        <fullName evidence="4">Chitin-binding type-1 domain-containing protein</fullName>
    </recommendedName>
</protein>
<accession>A0AAV9XQS8</accession>
<sequence length="370" mass="38487">MKPLSIFLITFYFSAIVASLSYGGLTYREEGELSHNELFQRQSTPVSGGCGMFFAPSNTTTVTDVLDTFQITAQEFVALNPGNGLFMYHGECSGFRNFRVIYCVRGVELSPVVSSDGTCGSWNNGKACAGSSYGDCCNASGRCGSGYDYCGIGNCREGACEGGFGWSVDGKCGSRALEPKCGGKWGICCNSSNQCGNGTSYCGASACIDGACDWITTSATPTTTSSSTTTTSSITTTGLILPVYPSMFPATSTLQCISEGTPVPRAPLFYGGSALSTGISTACKNLVGIASTYLVPGDPYIAPVAVNGITVKFTLLIRLNGFLVTNGQCVQLMESINTGCPYPVGASPGATKGGAAFSSDYNLFAGIWEK</sequence>
<keyword evidence="3" id="KW-0732">Signal</keyword>
<gene>
    <name evidence="5" type="ORF">TWF694_001064</name>
</gene>
<feature type="signal peptide" evidence="3">
    <location>
        <begin position="1"/>
        <end position="19"/>
    </location>
</feature>
<keyword evidence="6" id="KW-1185">Reference proteome</keyword>
<evidence type="ECO:0000259" key="4">
    <source>
        <dbReference type="PROSITE" id="PS50941"/>
    </source>
</evidence>
<proteinExistence type="predicted"/>
<feature type="domain" description="Chitin-binding type-1" evidence="4">
    <location>
        <begin position="116"/>
        <end position="162"/>
    </location>
</feature>
<dbReference type="PANTHER" id="PTHR47849">
    <property type="entry name" value="CHITIN-BINDING LECTIN 1"/>
    <property type="match status" value="1"/>
</dbReference>
<evidence type="ECO:0000313" key="6">
    <source>
        <dbReference type="Proteomes" id="UP001365542"/>
    </source>
</evidence>
<name>A0AAV9XQS8_9PEZI</name>
<feature type="chain" id="PRO_5043776804" description="Chitin-binding type-1 domain-containing protein" evidence="3">
    <location>
        <begin position="20"/>
        <end position="370"/>
    </location>
</feature>
<comment type="caution">
    <text evidence="2">Lacks conserved residue(s) required for the propagation of feature annotation.</text>
</comment>
<evidence type="ECO:0000256" key="1">
    <source>
        <dbReference type="ARBA" id="ARBA00023157"/>
    </source>
</evidence>